<name>A0A256G020_9HYPH</name>
<evidence type="ECO:0000259" key="6">
    <source>
        <dbReference type="Pfam" id="PF04542"/>
    </source>
</evidence>
<feature type="domain" description="RNA polymerase sigma-70 region 4" evidence="7">
    <location>
        <begin position="169"/>
        <end position="218"/>
    </location>
</feature>
<dbReference type="EMBL" id="NNRM01000053">
    <property type="protein sequence ID" value="OYR20454.1"/>
    <property type="molecule type" value="Genomic_DNA"/>
</dbReference>
<dbReference type="Gene3D" id="1.10.1740.10">
    <property type="match status" value="1"/>
</dbReference>
<dbReference type="Pfam" id="PF04545">
    <property type="entry name" value="Sigma70_r4"/>
    <property type="match status" value="1"/>
</dbReference>
<feature type="domain" description="RNA polymerase sigma-70 region 2" evidence="6">
    <location>
        <begin position="68"/>
        <end position="135"/>
    </location>
</feature>
<comment type="similarity">
    <text evidence="1">Belongs to the sigma-70 factor family. ECF subfamily.</text>
</comment>
<reference evidence="8 9" key="1">
    <citation type="submission" date="2017-07" db="EMBL/GenBank/DDBJ databases">
        <title>Phylogenetic study on the rhizospheric bacterium Ochrobactrum sp. A44.</title>
        <authorList>
            <person name="Krzyzanowska D.M."/>
            <person name="Ossowicki A."/>
            <person name="Rajewska M."/>
            <person name="Maciag T."/>
            <person name="Kaczynski Z."/>
            <person name="Czerwicka M."/>
            <person name="Jafra S."/>
        </authorList>
    </citation>
    <scope>NUCLEOTIDE SEQUENCE [LARGE SCALE GENOMIC DNA]</scope>
    <source>
        <strain evidence="8 9">CCUG 30717</strain>
    </source>
</reference>
<dbReference type="Pfam" id="PF04542">
    <property type="entry name" value="Sigma70_r2"/>
    <property type="match status" value="1"/>
</dbReference>
<dbReference type="InterPro" id="IPR039425">
    <property type="entry name" value="RNA_pol_sigma-70-like"/>
</dbReference>
<keyword evidence="3" id="KW-0731">Sigma factor</keyword>
<keyword evidence="5" id="KW-0804">Transcription</keyword>
<dbReference type="AlphaFoldDB" id="A0A256G020"/>
<comment type="caution">
    <text evidence="8">The sequence shown here is derived from an EMBL/GenBank/DDBJ whole genome shotgun (WGS) entry which is preliminary data.</text>
</comment>
<dbReference type="PANTHER" id="PTHR43133">
    <property type="entry name" value="RNA POLYMERASE ECF-TYPE SIGMA FACTO"/>
    <property type="match status" value="1"/>
</dbReference>
<dbReference type="InterPro" id="IPR036388">
    <property type="entry name" value="WH-like_DNA-bd_sf"/>
</dbReference>
<dbReference type="GO" id="GO:0016987">
    <property type="term" value="F:sigma factor activity"/>
    <property type="evidence" value="ECO:0007669"/>
    <property type="project" value="UniProtKB-KW"/>
</dbReference>
<evidence type="ECO:0000256" key="4">
    <source>
        <dbReference type="ARBA" id="ARBA00023125"/>
    </source>
</evidence>
<evidence type="ECO:0000313" key="8">
    <source>
        <dbReference type="EMBL" id="OYR20454.1"/>
    </source>
</evidence>
<dbReference type="GO" id="GO:0003677">
    <property type="term" value="F:DNA binding"/>
    <property type="evidence" value="ECO:0007669"/>
    <property type="project" value="UniProtKB-KW"/>
</dbReference>
<dbReference type="InterPro" id="IPR014284">
    <property type="entry name" value="RNA_pol_sigma-70_dom"/>
</dbReference>
<evidence type="ECO:0000256" key="3">
    <source>
        <dbReference type="ARBA" id="ARBA00023082"/>
    </source>
</evidence>
<dbReference type="NCBIfam" id="TIGR02937">
    <property type="entry name" value="sigma70-ECF"/>
    <property type="match status" value="1"/>
</dbReference>
<dbReference type="InterPro" id="IPR007627">
    <property type="entry name" value="RNA_pol_sigma70_r2"/>
</dbReference>
<keyword evidence="4" id="KW-0238">DNA-binding</keyword>
<keyword evidence="9" id="KW-1185">Reference proteome</keyword>
<keyword evidence="2" id="KW-0805">Transcription regulation</keyword>
<evidence type="ECO:0000256" key="2">
    <source>
        <dbReference type="ARBA" id="ARBA00023015"/>
    </source>
</evidence>
<evidence type="ECO:0000313" key="9">
    <source>
        <dbReference type="Proteomes" id="UP000216188"/>
    </source>
</evidence>
<gene>
    <name evidence="8" type="ORF">CEV34_5482</name>
</gene>
<dbReference type="PANTHER" id="PTHR43133:SF62">
    <property type="entry name" value="RNA POLYMERASE SIGMA FACTOR SIGZ"/>
    <property type="match status" value="1"/>
</dbReference>
<sequence>MNTNVSFGSQTWHKKVERNLLLLASPHLSVRDSIRMNERTASENQPSLEELMLAVSSRRDVDAFEAIFKHFAPRVKAYMAKLSADTQTAEELMQETMITVWNKADQFDFSKGALSTWIFTIARNQRIDAVRRARRPEFDPTDPAFVPDEEQPADLRIAERQSASQLRAAMADLPKEQCTLLELAYFEESTHSAIAKKLNLPLGTVKSRLRLAFSKLRAALDNSGAH</sequence>
<dbReference type="STRING" id="419475.A8A54_12595"/>
<organism evidence="8 9">
    <name type="scientific">Brucella pseudogrignonensis</name>
    <dbReference type="NCBI Taxonomy" id="419475"/>
    <lineage>
        <taxon>Bacteria</taxon>
        <taxon>Pseudomonadati</taxon>
        <taxon>Pseudomonadota</taxon>
        <taxon>Alphaproteobacteria</taxon>
        <taxon>Hyphomicrobiales</taxon>
        <taxon>Brucellaceae</taxon>
        <taxon>Brucella/Ochrobactrum group</taxon>
        <taxon>Brucella</taxon>
    </lineage>
</organism>
<evidence type="ECO:0000256" key="1">
    <source>
        <dbReference type="ARBA" id="ARBA00010641"/>
    </source>
</evidence>
<dbReference type="SUPFAM" id="SSF88946">
    <property type="entry name" value="Sigma2 domain of RNA polymerase sigma factors"/>
    <property type="match status" value="1"/>
</dbReference>
<proteinExistence type="inferred from homology"/>
<evidence type="ECO:0000259" key="7">
    <source>
        <dbReference type="Pfam" id="PF04545"/>
    </source>
</evidence>
<evidence type="ECO:0000256" key="5">
    <source>
        <dbReference type="ARBA" id="ARBA00023163"/>
    </source>
</evidence>
<dbReference type="InterPro" id="IPR007630">
    <property type="entry name" value="RNA_pol_sigma70_r4"/>
</dbReference>
<protein>
    <submittedName>
        <fullName evidence="8">RNA polymerase sigma factor, sigma-70 family protein</fullName>
    </submittedName>
</protein>
<dbReference type="InterPro" id="IPR013325">
    <property type="entry name" value="RNA_pol_sigma_r2"/>
</dbReference>
<dbReference type="Gene3D" id="1.10.10.10">
    <property type="entry name" value="Winged helix-like DNA-binding domain superfamily/Winged helix DNA-binding domain"/>
    <property type="match status" value="1"/>
</dbReference>
<dbReference type="CDD" id="cd06171">
    <property type="entry name" value="Sigma70_r4"/>
    <property type="match status" value="1"/>
</dbReference>
<dbReference type="GO" id="GO:0006352">
    <property type="term" value="P:DNA-templated transcription initiation"/>
    <property type="evidence" value="ECO:0007669"/>
    <property type="project" value="InterPro"/>
</dbReference>
<dbReference type="Proteomes" id="UP000216188">
    <property type="component" value="Unassembled WGS sequence"/>
</dbReference>
<accession>A0A256G020</accession>
<dbReference type="InterPro" id="IPR013324">
    <property type="entry name" value="RNA_pol_sigma_r3/r4-like"/>
</dbReference>
<dbReference type="SUPFAM" id="SSF88659">
    <property type="entry name" value="Sigma3 and sigma4 domains of RNA polymerase sigma factors"/>
    <property type="match status" value="1"/>
</dbReference>